<dbReference type="PANTHER" id="PTHR30203">
    <property type="entry name" value="OUTER MEMBRANE CATION EFFLUX PROTEIN"/>
    <property type="match status" value="1"/>
</dbReference>
<reference evidence="2" key="1">
    <citation type="journal article" date="2013" name="BMC Microbiol.">
        <title>Taxonomy and evolution of bacteriochlorophyll a-containing members of the OM60/NOR5 clade of marine gammaproteobacteria: description of Luminiphilus syltensis gen. nov., sp. nov., reclassification of Haliea rubra as Pseudohaliea rubra gen. nov., comb. nov., and emendation of Chromatocurvus halotolerans.</title>
        <authorList>
            <person name="Spring S."/>
            <person name="Riedel T."/>
            <person name="Sproer C."/>
            <person name="Yan S."/>
            <person name="Harder J."/>
            <person name="Fuchs B.M."/>
        </authorList>
    </citation>
    <scope>NUCLEOTIDE SEQUENCE [LARGE SCALE GENOMIC DNA]</scope>
    <source>
        <strain evidence="2">NOR51-B</strain>
    </source>
</reference>
<dbReference type="Proteomes" id="UP000004699">
    <property type="component" value="Unassembled WGS sequence"/>
</dbReference>
<protein>
    <submittedName>
        <fullName evidence="1">Outer membrane component of multidrug efflux pump</fullName>
    </submittedName>
</protein>
<dbReference type="AlphaFoldDB" id="B8KV30"/>
<dbReference type="EMBL" id="DS999411">
    <property type="protein sequence ID" value="EED34512.1"/>
    <property type="molecule type" value="Genomic_DNA"/>
</dbReference>
<dbReference type="PANTHER" id="PTHR30203:SF24">
    <property type="entry name" value="BLR4935 PROTEIN"/>
    <property type="match status" value="1"/>
</dbReference>
<dbReference type="HOGENOM" id="CLU_030568_1_0_6"/>
<gene>
    <name evidence="1" type="ORF">NOR51B_449</name>
</gene>
<dbReference type="GO" id="GO:0015562">
    <property type="term" value="F:efflux transmembrane transporter activity"/>
    <property type="evidence" value="ECO:0007669"/>
    <property type="project" value="InterPro"/>
</dbReference>
<dbReference type="Gene3D" id="1.20.1600.10">
    <property type="entry name" value="Outer membrane efflux proteins (OEP)"/>
    <property type="match status" value="1"/>
</dbReference>
<sequence>MLAQGAVTASDNYLRLEQVLDSAQQHFPKIMAALADRRAAEGDVTAALGAFDLVFDAEGFDRVDGFYDGQAIKGGAKQPLRPLGATVFSEYKLSNGEFPIYEDINYTNTGGTLAAGVLFSLLRDRDIDQRRFNEVDTRLALENADLDVLMVRIGVQQRAMVAYWQWVVAGARLRVYENLLRIALQREEGLKEQVARGARATIFLTENEQNILRRRSLVTSTRRTFEAAANKLAFYYRDDSSRLQIPTATQLPPTDLIAEYAEVDGGRSLEVLPEALSRRPEMLMLNNAIARADNTVALRENDLQARLDLRFEVNTPIGEIAEGGPSRDATDTVIGFSFEVPLERRVARGKLARSRAKRDALYYKQLQQQDQIEVEIRNIFTALDYADQLAALAKQEVELADLMTSAEQQRFKEGASDFFLVNVREETAANARVQYLVATLDTLIAQANFDAATLNLDALGLVDATP</sequence>
<dbReference type="InterPro" id="IPR010131">
    <property type="entry name" value="MdtP/NodT-like"/>
</dbReference>
<dbReference type="SUPFAM" id="SSF56954">
    <property type="entry name" value="Outer membrane efflux proteins (OEP)"/>
    <property type="match status" value="1"/>
</dbReference>
<dbReference type="STRING" id="565045.NOR51B_449"/>
<dbReference type="eggNOG" id="COG1538">
    <property type="taxonomic scope" value="Bacteria"/>
</dbReference>
<evidence type="ECO:0000313" key="1">
    <source>
        <dbReference type="EMBL" id="EED34512.1"/>
    </source>
</evidence>
<organism evidence="1 2">
    <name type="scientific">Luminiphilus syltensis NOR5-1B</name>
    <dbReference type="NCBI Taxonomy" id="565045"/>
    <lineage>
        <taxon>Bacteria</taxon>
        <taxon>Pseudomonadati</taxon>
        <taxon>Pseudomonadota</taxon>
        <taxon>Gammaproteobacteria</taxon>
        <taxon>Cellvibrionales</taxon>
        <taxon>Halieaceae</taxon>
        <taxon>Luminiphilus</taxon>
    </lineage>
</organism>
<proteinExistence type="predicted"/>
<name>B8KV30_9GAMM</name>
<accession>B8KV30</accession>
<evidence type="ECO:0000313" key="2">
    <source>
        <dbReference type="Proteomes" id="UP000004699"/>
    </source>
</evidence>
<keyword evidence="2" id="KW-1185">Reference proteome</keyword>